<evidence type="ECO:0000313" key="9">
    <source>
        <dbReference type="Proteomes" id="UP001187682"/>
    </source>
</evidence>
<feature type="domain" description="PCI" evidence="7">
    <location>
        <begin position="600"/>
        <end position="774"/>
    </location>
</feature>
<sequence>MSRFFRGGDDSSSESSSDEEELYSDDEQVANVEDESEEESSEGGEEPEEESSDDEGGAGASRFLKGAASDSDESDEEVRTKVKSAKHKRFDELEGIIKLIENAKKIDDWGSIATEFDKLTRQAAKLQDAGKAPKLYIRTVADLEDFMNETIAKQKVTPKKMNATSARGLNAIKQKLKKHNKEHQAQIDAYREDNDDFMESDEEEEPMPVPKKVARFDVAAAETVDDTEGFAPVDKRGKAVQYTPESIFKHLRSILESRGKKNTDRVEQIKVMEKLFEIAVTPYQKIRVLLAIISTRFDLGSGTAGAMPLEHWTAAEKELSTLLQVLDDSDEYVVVENAEEWDDDEKVPTVKEGEKFVKVPGSIVSFVERLDDELMRSLQSIDPHTSEYIERLQDEGALYSLIFRGMLYYERIQKEQSLEVPQDSINRIVMRRLEHIYFKPSAVVKIIEESAWNSSGKDVESTITPRAAVAKPEDLVQIISNYLFNKAEGIIRARAMLCHVYFLALHGAYYKARDMSLMSHLQETIPNFDIQTQILYNRTIVQVGLCAFRMGLVYEAQNTLQEVCGSGRQKEFLAQGVMMQRHAQVSPEQERLEKQRQLPFHMHINLELLECVYLTCSMLLEIPLLAQTGSSPDVKKRVISKTYRRMLEYHERQIFTGPPENTRDHVMQASKALAAGEWKKATSFIHNIKIWELMPNAEEIKQMLSKQIQEEGLRTYLFTYAPFYDTLSIPTLSEMFELDTVKVASVIMKMMSHEELSASLDNTAGTVIFHKGVELSRLQGLSLALSDKASALIETNERTLEHKTQGSVNAFERQGGRGGRGGRGRGRGGRGRSDGGGGRGGGEGGGHTQRQAGGTQFTGGALGAAVRG</sequence>
<feature type="compositionally biased region" description="Basic residues" evidence="6">
    <location>
        <begin position="820"/>
        <end position="830"/>
    </location>
</feature>
<dbReference type="GO" id="GO:0001732">
    <property type="term" value="P:formation of cytoplasmic translation initiation complex"/>
    <property type="evidence" value="ECO:0007669"/>
    <property type="project" value="UniProtKB-UniRule"/>
</dbReference>
<feature type="compositionally biased region" description="Acidic residues" evidence="6">
    <location>
        <begin position="16"/>
        <end position="56"/>
    </location>
</feature>
<comment type="function">
    <text evidence="4">Component of the eukaryotic translation initiation factor 3 (eIF-3) complex, which is involved in protein synthesis of a specialized repertoire of mRNAs and, together with other initiation factors, stimulates binding of mRNA and methionyl-tRNAi to the 40S ribosome. The eIF-3 complex specifically targets and initiates translation of a subset of mRNAs involved in cell proliferation.</text>
</comment>
<dbReference type="GO" id="GO:0005852">
    <property type="term" value="C:eukaryotic translation initiation factor 3 complex"/>
    <property type="evidence" value="ECO:0007669"/>
    <property type="project" value="UniProtKB-UniRule"/>
</dbReference>
<dbReference type="Proteomes" id="UP001187682">
    <property type="component" value="Unassembled WGS sequence"/>
</dbReference>
<keyword evidence="5" id="KW-0175">Coiled coil</keyword>
<name>A0AAE8MYP2_9PEZI</name>
<comment type="subcellular location">
    <subcellularLocation>
        <location evidence="4">Cytoplasm</location>
    </subcellularLocation>
</comment>
<dbReference type="InterPro" id="IPR000717">
    <property type="entry name" value="PCI_dom"/>
</dbReference>
<dbReference type="PANTHER" id="PTHR13937">
    <property type="entry name" value="EUKARYOTIC TRANSLATION INITATION FACTOR 3, SUBUNIT 8 EIF3S8 -RELATED"/>
    <property type="match status" value="1"/>
</dbReference>
<dbReference type="Pfam" id="PF05470">
    <property type="entry name" value="eIF-3c_N"/>
    <property type="match status" value="1"/>
</dbReference>
<dbReference type="HAMAP" id="MF_03002">
    <property type="entry name" value="eIF3c"/>
    <property type="match status" value="1"/>
</dbReference>
<dbReference type="EMBL" id="ONZQ02000007">
    <property type="protein sequence ID" value="SPO03020.1"/>
    <property type="molecule type" value="Genomic_DNA"/>
</dbReference>
<comment type="subunit">
    <text evidence="4">Component of the eukaryotic translation initiation factor 3 (eIF-3) complex.</text>
</comment>
<comment type="similarity">
    <text evidence="4">Belongs to the eIF-3 subunit C family.</text>
</comment>
<evidence type="ECO:0000313" key="8">
    <source>
        <dbReference type="EMBL" id="SPO03020.1"/>
    </source>
</evidence>
<dbReference type="SMART" id="SM00088">
    <property type="entry name" value="PINT"/>
    <property type="match status" value="1"/>
</dbReference>
<dbReference type="Pfam" id="PF01399">
    <property type="entry name" value="PCI"/>
    <property type="match status" value="1"/>
</dbReference>
<reference evidence="8" key="1">
    <citation type="submission" date="2018-03" db="EMBL/GenBank/DDBJ databases">
        <authorList>
            <person name="Guldener U."/>
        </authorList>
    </citation>
    <scope>NUCLEOTIDE SEQUENCE</scope>
</reference>
<dbReference type="PROSITE" id="PS50250">
    <property type="entry name" value="PCI"/>
    <property type="match status" value="1"/>
</dbReference>
<proteinExistence type="inferred from homology"/>
<dbReference type="GO" id="GO:0016282">
    <property type="term" value="C:eukaryotic 43S preinitiation complex"/>
    <property type="evidence" value="ECO:0007669"/>
    <property type="project" value="UniProtKB-UniRule"/>
</dbReference>
<dbReference type="SUPFAM" id="SSF46785">
    <property type="entry name" value="Winged helix' DNA-binding domain"/>
    <property type="match status" value="1"/>
</dbReference>
<feature type="region of interest" description="Disordered" evidence="6">
    <location>
        <begin position="1"/>
        <end position="85"/>
    </location>
</feature>
<organism evidence="8 9">
    <name type="scientific">Cephalotrichum gorgonifer</name>
    <dbReference type="NCBI Taxonomy" id="2041049"/>
    <lineage>
        <taxon>Eukaryota</taxon>
        <taxon>Fungi</taxon>
        <taxon>Dikarya</taxon>
        <taxon>Ascomycota</taxon>
        <taxon>Pezizomycotina</taxon>
        <taxon>Sordariomycetes</taxon>
        <taxon>Hypocreomycetidae</taxon>
        <taxon>Microascales</taxon>
        <taxon>Microascaceae</taxon>
        <taxon>Cephalotrichum</taxon>
    </lineage>
</organism>
<keyword evidence="1 4" id="KW-0963">Cytoplasm</keyword>
<dbReference type="InterPro" id="IPR036390">
    <property type="entry name" value="WH_DNA-bd_sf"/>
</dbReference>
<dbReference type="GO" id="GO:0033290">
    <property type="term" value="C:eukaryotic 48S preinitiation complex"/>
    <property type="evidence" value="ECO:0007669"/>
    <property type="project" value="UniProtKB-UniRule"/>
</dbReference>
<dbReference type="InterPro" id="IPR008905">
    <property type="entry name" value="EIF3C_N_dom"/>
</dbReference>
<dbReference type="GO" id="GO:0003723">
    <property type="term" value="F:RNA binding"/>
    <property type="evidence" value="ECO:0007669"/>
    <property type="project" value="InterPro"/>
</dbReference>
<keyword evidence="9" id="KW-1185">Reference proteome</keyword>
<evidence type="ECO:0000256" key="1">
    <source>
        <dbReference type="ARBA" id="ARBA00022490"/>
    </source>
</evidence>
<evidence type="ECO:0000256" key="4">
    <source>
        <dbReference type="HAMAP-Rule" id="MF_03002"/>
    </source>
</evidence>
<evidence type="ECO:0000259" key="7">
    <source>
        <dbReference type="PROSITE" id="PS50250"/>
    </source>
</evidence>
<evidence type="ECO:0000256" key="2">
    <source>
        <dbReference type="ARBA" id="ARBA00022540"/>
    </source>
</evidence>
<feature type="coiled-coil region" evidence="5">
    <location>
        <begin position="166"/>
        <end position="200"/>
    </location>
</feature>
<feature type="compositionally biased region" description="Gly residues" evidence="6">
    <location>
        <begin position="834"/>
        <end position="847"/>
    </location>
</feature>
<dbReference type="InterPro" id="IPR027516">
    <property type="entry name" value="EIF3C"/>
</dbReference>
<feature type="region of interest" description="Disordered" evidence="6">
    <location>
        <begin position="798"/>
        <end position="868"/>
    </location>
</feature>
<protein>
    <recommendedName>
        <fullName evidence="4">Eukaryotic translation initiation factor 3 subunit C</fullName>
        <shortName evidence="4">eIF3c</shortName>
    </recommendedName>
    <alternativeName>
        <fullName evidence="4">Eukaryotic translation initiation factor 3 93 kDa subunit homolog</fullName>
        <shortName evidence="4">eIF3 p93</shortName>
    </alternativeName>
    <alternativeName>
        <fullName evidence="4">Translation initiation factor eIF3, p93 subunit homolog</fullName>
    </alternativeName>
</protein>
<dbReference type="FunFam" id="1.10.10.10:FF:000300">
    <property type="entry name" value="Eukaryotic translation initiation factor 3 subunit C"/>
    <property type="match status" value="1"/>
</dbReference>
<evidence type="ECO:0000256" key="5">
    <source>
        <dbReference type="SAM" id="Coils"/>
    </source>
</evidence>
<gene>
    <name evidence="4" type="primary">NIP1</name>
    <name evidence="8" type="ORF">DNG_05701</name>
</gene>
<evidence type="ECO:0000256" key="3">
    <source>
        <dbReference type="ARBA" id="ARBA00022917"/>
    </source>
</evidence>
<dbReference type="GO" id="GO:0003743">
    <property type="term" value="F:translation initiation factor activity"/>
    <property type="evidence" value="ECO:0007669"/>
    <property type="project" value="UniProtKB-UniRule"/>
</dbReference>
<dbReference type="GO" id="GO:0031369">
    <property type="term" value="F:translation initiation factor binding"/>
    <property type="evidence" value="ECO:0007669"/>
    <property type="project" value="InterPro"/>
</dbReference>
<keyword evidence="2 4" id="KW-0396">Initiation factor</keyword>
<dbReference type="Pfam" id="PF26569">
    <property type="entry name" value="EIF3CL_C"/>
    <property type="match status" value="1"/>
</dbReference>
<dbReference type="InterPro" id="IPR058999">
    <property type="entry name" value="EIF3CL_C"/>
</dbReference>
<accession>A0AAE8MYP2</accession>
<dbReference type="AlphaFoldDB" id="A0AAE8MYP2"/>
<dbReference type="PANTHER" id="PTHR13937:SF0">
    <property type="entry name" value="EUKARYOTIC TRANSLATION INITIATION FACTOR 3 SUBUNIT C-RELATED"/>
    <property type="match status" value="1"/>
</dbReference>
<evidence type="ECO:0000256" key="6">
    <source>
        <dbReference type="SAM" id="MobiDB-lite"/>
    </source>
</evidence>
<keyword evidence="3 4" id="KW-0648">Protein biosynthesis</keyword>
<comment type="caution">
    <text evidence="8">The sequence shown here is derived from an EMBL/GenBank/DDBJ whole genome shotgun (WGS) entry which is preliminary data.</text>
</comment>